<evidence type="ECO:0000313" key="3">
    <source>
        <dbReference type="Proteomes" id="UP001500034"/>
    </source>
</evidence>
<reference evidence="3" key="1">
    <citation type="journal article" date="2019" name="Int. J. Syst. Evol. Microbiol.">
        <title>The Global Catalogue of Microorganisms (GCM) 10K type strain sequencing project: providing services to taxonomists for standard genome sequencing and annotation.</title>
        <authorList>
            <consortium name="The Broad Institute Genomics Platform"/>
            <consortium name="The Broad Institute Genome Sequencing Center for Infectious Disease"/>
            <person name="Wu L."/>
            <person name="Ma J."/>
        </authorList>
    </citation>
    <scope>NUCLEOTIDE SEQUENCE [LARGE SCALE GENOMIC DNA]</scope>
    <source>
        <strain evidence="3">JCM 17027</strain>
    </source>
</reference>
<accession>A0ABP7Q8G5</accession>
<organism evidence="2 3">
    <name type="scientific">Streptomyces marokkonensis</name>
    <dbReference type="NCBI Taxonomy" id="324855"/>
    <lineage>
        <taxon>Bacteria</taxon>
        <taxon>Bacillati</taxon>
        <taxon>Actinomycetota</taxon>
        <taxon>Actinomycetes</taxon>
        <taxon>Kitasatosporales</taxon>
        <taxon>Streptomycetaceae</taxon>
        <taxon>Streptomyces</taxon>
    </lineage>
</organism>
<sequence length="66" mass="6591">MVNGAAGTGTPDEAAAAYGLSPPPTVPPGRPPQERPGRTGPRVTRPNHRSPAGPRGLGGTFVVAPI</sequence>
<protein>
    <submittedName>
        <fullName evidence="2">Uncharacterized protein</fullName>
    </submittedName>
</protein>
<evidence type="ECO:0000313" key="2">
    <source>
        <dbReference type="EMBL" id="GAA3978354.1"/>
    </source>
</evidence>
<name>A0ABP7Q8G5_9ACTN</name>
<keyword evidence="3" id="KW-1185">Reference proteome</keyword>
<gene>
    <name evidence="2" type="ORF">GCM10022384_30020</name>
</gene>
<dbReference type="EMBL" id="BAABCQ010000049">
    <property type="protein sequence ID" value="GAA3978354.1"/>
    <property type="molecule type" value="Genomic_DNA"/>
</dbReference>
<feature type="compositionally biased region" description="Pro residues" evidence="1">
    <location>
        <begin position="21"/>
        <end position="31"/>
    </location>
</feature>
<comment type="caution">
    <text evidence="2">The sequence shown here is derived from an EMBL/GenBank/DDBJ whole genome shotgun (WGS) entry which is preliminary data.</text>
</comment>
<proteinExistence type="predicted"/>
<dbReference type="Proteomes" id="UP001500034">
    <property type="component" value="Unassembled WGS sequence"/>
</dbReference>
<feature type="region of interest" description="Disordered" evidence="1">
    <location>
        <begin position="1"/>
        <end position="66"/>
    </location>
</feature>
<evidence type="ECO:0000256" key="1">
    <source>
        <dbReference type="SAM" id="MobiDB-lite"/>
    </source>
</evidence>